<dbReference type="GO" id="GO:0005829">
    <property type="term" value="C:cytosol"/>
    <property type="evidence" value="ECO:0007669"/>
    <property type="project" value="TreeGrafter"/>
</dbReference>
<dbReference type="OrthoDB" id="420195at2759"/>
<reference evidence="7 8" key="1">
    <citation type="journal article" date="2019" name="Sci. Rep.">
        <title>Comparative genomics of chytrid fungi reveal insights into the obligate biotrophic and pathogenic lifestyle of Synchytrium endobioticum.</title>
        <authorList>
            <person name="van de Vossenberg B.T.L.H."/>
            <person name="Warris S."/>
            <person name="Nguyen H.D.T."/>
            <person name="van Gent-Pelzer M.P.E."/>
            <person name="Joly D.L."/>
            <person name="van de Geest H.C."/>
            <person name="Bonants P.J.M."/>
            <person name="Smith D.S."/>
            <person name="Levesque C.A."/>
            <person name="van der Lee T.A.J."/>
        </authorList>
    </citation>
    <scope>NUCLEOTIDE SEQUENCE [LARGE SCALE GENOMIC DNA]</scope>
    <source>
        <strain evidence="7 8">JEL517</strain>
    </source>
</reference>
<dbReference type="GO" id="GO:0051879">
    <property type="term" value="F:Hsp90 protein binding"/>
    <property type="evidence" value="ECO:0007669"/>
    <property type="project" value="InterPro"/>
</dbReference>
<feature type="repeat" description="TPR" evidence="4">
    <location>
        <begin position="141"/>
        <end position="174"/>
    </location>
</feature>
<proteinExistence type="inferred from homology"/>
<dbReference type="PROSITE" id="PS50005">
    <property type="entry name" value="TPR"/>
    <property type="match status" value="1"/>
</dbReference>
<dbReference type="GO" id="GO:0006457">
    <property type="term" value="P:protein folding"/>
    <property type="evidence" value="ECO:0007669"/>
    <property type="project" value="TreeGrafter"/>
</dbReference>
<dbReference type="CDD" id="cd21380">
    <property type="entry name" value="CTWD_Cns1"/>
    <property type="match status" value="1"/>
</dbReference>
<evidence type="ECO:0000256" key="4">
    <source>
        <dbReference type="PROSITE-ProRule" id="PRU00339"/>
    </source>
</evidence>
<evidence type="ECO:0000313" key="7">
    <source>
        <dbReference type="EMBL" id="TPX36182.1"/>
    </source>
</evidence>
<evidence type="ECO:0000256" key="5">
    <source>
        <dbReference type="SAM" id="Phobius"/>
    </source>
</evidence>
<dbReference type="GO" id="GO:0030544">
    <property type="term" value="F:Hsp70 protein binding"/>
    <property type="evidence" value="ECO:0007669"/>
    <property type="project" value="TreeGrafter"/>
</dbReference>
<name>A0A507C9A7_9FUNG</name>
<dbReference type="SUPFAM" id="SSF48452">
    <property type="entry name" value="TPR-like"/>
    <property type="match status" value="1"/>
</dbReference>
<keyword evidence="8" id="KW-1185">Reference proteome</keyword>
<evidence type="ECO:0000313" key="8">
    <source>
        <dbReference type="Proteomes" id="UP000319731"/>
    </source>
</evidence>
<dbReference type="STRING" id="1806994.A0A507C9A7"/>
<feature type="domain" description="Cns1/TTC4 wheel" evidence="6">
    <location>
        <begin position="244"/>
        <end position="346"/>
    </location>
</feature>
<dbReference type="Pfam" id="PF18972">
    <property type="entry name" value="Wheel"/>
    <property type="match status" value="1"/>
</dbReference>
<evidence type="ECO:0000256" key="2">
    <source>
        <dbReference type="ARBA" id="ARBA00022803"/>
    </source>
</evidence>
<dbReference type="GO" id="GO:0005634">
    <property type="term" value="C:nucleus"/>
    <property type="evidence" value="ECO:0007669"/>
    <property type="project" value="TreeGrafter"/>
</dbReference>
<dbReference type="Proteomes" id="UP000319731">
    <property type="component" value="Unassembled WGS sequence"/>
</dbReference>
<dbReference type="InterPro" id="IPR019734">
    <property type="entry name" value="TPR_rpt"/>
</dbReference>
<keyword evidence="5" id="KW-0472">Membrane</keyword>
<keyword evidence="5" id="KW-0812">Transmembrane</keyword>
<dbReference type="Gene3D" id="1.25.40.10">
    <property type="entry name" value="Tetratricopeptide repeat domain"/>
    <property type="match status" value="1"/>
</dbReference>
<sequence length="359" mass="40564">MTNDSDDEDAFLRAVANANISGPKDLKSKLAELERTPLFMTALPTDGQENVAFEAMQALLYDGSPEEIATNFKNQGNEAFKERRYKDARVFYSRGLDHKCDDIDLNTTLLVNRAAAHIELGNYRQVLLDCAAALKLSPKNVKAFYRSARACTALERFEEAVDCCERGLEIDPTNDALKRELEVIETKRGEAVKHQEAKRAQQLEIQAQDQALSDALKARNIRSIETGSGIHPAAEDHHILLDPATNTLSIPVLFLYPEYSQSDFIAAFNENDTFGEHIHTVFDDPPPWDAKKEYLPDKLDVYFETRNDGHPKLVRIGHDRVLKDVFRHDGFRIVDGVASFFVVVGGSMFAKQFRKLYRK</sequence>
<organism evidence="7 8">
    <name type="scientific">Synchytrium microbalum</name>
    <dbReference type="NCBI Taxonomy" id="1806994"/>
    <lineage>
        <taxon>Eukaryota</taxon>
        <taxon>Fungi</taxon>
        <taxon>Fungi incertae sedis</taxon>
        <taxon>Chytridiomycota</taxon>
        <taxon>Chytridiomycota incertae sedis</taxon>
        <taxon>Chytridiomycetes</taxon>
        <taxon>Synchytriales</taxon>
        <taxon>Synchytriaceae</taxon>
        <taxon>Synchytrium</taxon>
    </lineage>
</organism>
<keyword evidence="1" id="KW-0677">Repeat</keyword>
<dbReference type="AlphaFoldDB" id="A0A507C9A7"/>
<dbReference type="InterPro" id="IPR011990">
    <property type="entry name" value="TPR-like_helical_dom_sf"/>
</dbReference>
<gene>
    <name evidence="7" type="ORF">SmJEL517_g01638</name>
</gene>
<comment type="caution">
    <text evidence="7">The sequence shown here is derived from an EMBL/GenBank/DDBJ whole genome shotgun (WGS) entry which is preliminary data.</text>
</comment>
<dbReference type="InterPro" id="IPR044059">
    <property type="entry name" value="Csn1/TTC4_wheel"/>
</dbReference>
<comment type="similarity">
    <text evidence="3">Belongs to the TTC4 family.</text>
</comment>
<keyword evidence="5" id="KW-1133">Transmembrane helix</keyword>
<evidence type="ECO:0000259" key="6">
    <source>
        <dbReference type="Pfam" id="PF18972"/>
    </source>
</evidence>
<accession>A0A507C9A7</accession>
<dbReference type="EMBL" id="QEAO01000005">
    <property type="protein sequence ID" value="TPX36182.1"/>
    <property type="molecule type" value="Genomic_DNA"/>
</dbReference>
<dbReference type="RefSeq" id="XP_031026495.1">
    <property type="nucleotide sequence ID" value="XM_031167566.1"/>
</dbReference>
<dbReference type="SMART" id="SM00028">
    <property type="entry name" value="TPR"/>
    <property type="match status" value="3"/>
</dbReference>
<protein>
    <recommendedName>
        <fullName evidence="6">Cns1/TTC4 wheel domain-containing protein</fullName>
    </recommendedName>
</protein>
<evidence type="ECO:0000256" key="3">
    <source>
        <dbReference type="ARBA" id="ARBA00023602"/>
    </source>
</evidence>
<feature type="transmembrane region" description="Helical" evidence="5">
    <location>
        <begin position="330"/>
        <end position="350"/>
    </location>
</feature>
<dbReference type="PANTHER" id="PTHR46035:SF1">
    <property type="entry name" value="TETRATRICOPEPTIDE REPEAT PROTEIN 4"/>
    <property type="match status" value="1"/>
</dbReference>
<keyword evidence="2 4" id="KW-0802">TPR repeat</keyword>
<evidence type="ECO:0000256" key="1">
    <source>
        <dbReference type="ARBA" id="ARBA00022737"/>
    </source>
</evidence>
<dbReference type="PANTHER" id="PTHR46035">
    <property type="entry name" value="TETRATRICOPEPTIDE REPEAT PROTEIN 4"/>
    <property type="match status" value="1"/>
</dbReference>
<dbReference type="Pfam" id="PF00515">
    <property type="entry name" value="TPR_1"/>
    <property type="match status" value="1"/>
</dbReference>
<dbReference type="GeneID" id="42002863"/>